<protein>
    <submittedName>
        <fullName evidence="1">Uncharacterized protein</fullName>
    </submittedName>
</protein>
<reference evidence="1" key="1">
    <citation type="submission" date="2019-04" db="EMBL/GenBank/DDBJ databases">
        <title>Genome assembly of Zosterops borbonicus 15179.</title>
        <authorList>
            <person name="Leroy T."/>
            <person name="Anselmetti Y."/>
            <person name="Tilak M.-K."/>
            <person name="Nabholz B."/>
        </authorList>
    </citation>
    <scope>NUCLEOTIDE SEQUENCE</scope>
    <source>
        <strain evidence="1">HGM_15179</strain>
        <tissue evidence="1">Muscle</tissue>
    </source>
</reference>
<proteinExistence type="predicted"/>
<organism evidence="1 2">
    <name type="scientific">Zosterops borbonicus</name>
    <dbReference type="NCBI Taxonomy" id="364589"/>
    <lineage>
        <taxon>Eukaryota</taxon>
        <taxon>Metazoa</taxon>
        <taxon>Chordata</taxon>
        <taxon>Craniata</taxon>
        <taxon>Vertebrata</taxon>
        <taxon>Euteleostomi</taxon>
        <taxon>Archelosauria</taxon>
        <taxon>Archosauria</taxon>
        <taxon>Dinosauria</taxon>
        <taxon>Saurischia</taxon>
        <taxon>Theropoda</taxon>
        <taxon>Coelurosauria</taxon>
        <taxon>Aves</taxon>
        <taxon>Neognathae</taxon>
        <taxon>Neoaves</taxon>
        <taxon>Telluraves</taxon>
        <taxon>Australaves</taxon>
        <taxon>Passeriformes</taxon>
        <taxon>Sylvioidea</taxon>
        <taxon>Zosteropidae</taxon>
        <taxon>Zosterops</taxon>
    </lineage>
</organism>
<accession>A0A8K1GI20</accession>
<dbReference type="EMBL" id="SWJQ01000206">
    <property type="protein sequence ID" value="TRZ18852.1"/>
    <property type="molecule type" value="Genomic_DNA"/>
</dbReference>
<evidence type="ECO:0000313" key="1">
    <source>
        <dbReference type="EMBL" id="TRZ18852.1"/>
    </source>
</evidence>
<dbReference type="OrthoDB" id="9401816at2759"/>
<gene>
    <name evidence="1" type="ORF">HGM15179_008276</name>
</gene>
<sequence length="117" mass="12683">MPEMNGKICENTDCGPGTLTLMVQSSNSCDTMSGGAQLELQLHWQNSVEMDSRDDDGSLQVLEGYNSVTPKPSLFQAEQSQLSQPFLIGEVLHPSNGLDGLLWICANMSMSCVCWGP</sequence>
<dbReference type="AlphaFoldDB" id="A0A8K1GI20"/>
<evidence type="ECO:0000313" key="2">
    <source>
        <dbReference type="Proteomes" id="UP000796761"/>
    </source>
</evidence>
<keyword evidence="2" id="KW-1185">Reference proteome</keyword>
<name>A0A8K1GI20_9PASS</name>
<dbReference type="Proteomes" id="UP000796761">
    <property type="component" value="Unassembled WGS sequence"/>
</dbReference>
<comment type="caution">
    <text evidence="1">The sequence shown here is derived from an EMBL/GenBank/DDBJ whole genome shotgun (WGS) entry which is preliminary data.</text>
</comment>